<dbReference type="AlphaFoldDB" id="A0A073B1Y5"/>
<evidence type="ECO:0000259" key="1">
    <source>
        <dbReference type="Pfam" id="PF02036"/>
    </source>
</evidence>
<dbReference type="InterPro" id="IPR003033">
    <property type="entry name" value="SCP2_sterol-bd_dom"/>
</dbReference>
<evidence type="ECO:0000313" key="3">
    <source>
        <dbReference type="Proteomes" id="UP000031419"/>
    </source>
</evidence>
<dbReference type="SUPFAM" id="SSF55718">
    <property type="entry name" value="SCP-like"/>
    <property type="match status" value="1"/>
</dbReference>
<dbReference type="OrthoDB" id="5243187at2"/>
<comment type="caution">
    <text evidence="2">The sequence shown here is derived from an EMBL/GenBank/DDBJ whole genome shotgun (WGS) entry which is preliminary data.</text>
</comment>
<organism evidence="2 3">
    <name type="scientific">Saccharopolyspora rectivirgula</name>
    <dbReference type="NCBI Taxonomy" id="28042"/>
    <lineage>
        <taxon>Bacteria</taxon>
        <taxon>Bacillati</taxon>
        <taxon>Actinomycetota</taxon>
        <taxon>Actinomycetes</taxon>
        <taxon>Pseudonocardiales</taxon>
        <taxon>Pseudonocardiaceae</taxon>
        <taxon>Saccharopolyspora</taxon>
    </lineage>
</organism>
<sequence length="182" mass="20053">MAQTNPIAALGDLDPKKVSQEEFTSLLEAATEAASSNAEADLSELTPEQFARIISRASDAQLKAVMERPVLRERILDEVFRRMEEHYKPGRTKKEAVVRWRIGTANDEPLRYECTITKDTCTVSKDPQQEPLVTITIGPVEFIKLVSGNASAPMMFMTGKLKLAGDVGFAAGLTKLFQIPKA</sequence>
<feature type="domain" description="SCP2" evidence="1">
    <location>
        <begin position="85"/>
        <end position="178"/>
    </location>
</feature>
<dbReference type="STRING" id="28042.GU90_01140"/>
<reference evidence="2 3" key="1">
    <citation type="submission" date="2014-06" db="EMBL/GenBank/DDBJ databases">
        <title>Saccharopolyspora rectivirgula DSM-43113 Genome sequencing.</title>
        <authorList>
            <person name="Barrera C."/>
            <person name="Millon L."/>
            <person name="Rognon B."/>
            <person name="Zaugg C."/>
            <person name="Monod M."/>
        </authorList>
    </citation>
    <scope>NUCLEOTIDE SEQUENCE [LARGE SCALE GENOMIC DNA]</scope>
    <source>
        <strain evidence="2 3">DSM 43113</strain>
    </source>
</reference>
<dbReference type="eggNOG" id="COG3255">
    <property type="taxonomic scope" value="Bacteria"/>
</dbReference>
<keyword evidence="3" id="KW-1185">Reference proteome</keyword>
<accession>A0A073B1Y5</accession>
<dbReference type="InterPro" id="IPR036527">
    <property type="entry name" value="SCP2_sterol-bd_dom_sf"/>
</dbReference>
<gene>
    <name evidence="2" type="ORF">GU90_01140</name>
</gene>
<proteinExistence type="predicted"/>
<dbReference type="RefSeq" id="WP_029721413.1">
    <property type="nucleotide sequence ID" value="NZ_JAJUIW010000069.1"/>
</dbReference>
<name>A0A073B1Y5_9PSEU</name>
<dbReference type="Gene3D" id="3.30.1050.10">
    <property type="entry name" value="SCP2 sterol-binding domain"/>
    <property type="match status" value="1"/>
</dbReference>
<evidence type="ECO:0000313" key="2">
    <source>
        <dbReference type="EMBL" id="KEI46013.1"/>
    </source>
</evidence>
<dbReference type="Proteomes" id="UP000031419">
    <property type="component" value="Unassembled WGS sequence"/>
</dbReference>
<dbReference type="Pfam" id="PF02036">
    <property type="entry name" value="SCP2"/>
    <property type="match status" value="1"/>
</dbReference>
<dbReference type="EMBL" id="JNVU01000004">
    <property type="protein sequence ID" value="KEI46013.1"/>
    <property type="molecule type" value="Genomic_DNA"/>
</dbReference>
<protein>
    <recommendedName>
        <fullName evidence="1">SCP2 domain-containing protein</fullName>
    </recommendedName>
</protein>